<dbReference type="KEGG" id="dalk:DSCA_24350"/>
<evidence type="ECO:0000313" key="2">
    <source>
        <dbReference type="EMBL" id="BBO68505.1"/>
    </source>
</evidence>
<evidence type="ECO:0000259" key="1">
    <source>
        <dbReference type="SMART" id="SM00347"/>
    </source>
</evidence>
<keyword evidence="3" id="KW-1185">Reference proteome</keyword>
<dbReference type="Gene3D" id="1.10.10.10">
    <property type="entry name" value="Winged helix-like DNA-binding domain superfamily/Winged helix DNA-binding domain"/>
    <property type="match status" value="1"/>
</dbReference>
<gene>
    <name evidence="2" type="ORF">DSCA_24350</name>
</gene>
<dbReference type="SMART" id="SM00347">
    <property type="entry name" value="HTH_MARR"/>
    <property type="match status" value="1"/>
</dbReference>
<sequence length="142" mass="15883">MEMARRICRTSSRIIDRCSPGRIQSGDKVLSPTQCHLCEVVRQCQPVTVTELARHLRVTAPSVSVMVERLVEQGFLKRGAHQKDRRKCVIALTPLAAGELAREEARRLRPICDLLAKAGPDKASQWLTAFSQIETEMTDTNS</sequence>
<dbReference type="EMBL" id="AP021874">
    <property type="protein sequence ID" value="BBO68505.1"/>
    <property type="molecule type" value="Genomic_DNA"/>
</dbReference>
<name>A0A5K7YJC4_9BACT</name>
<dbReference type="Pfam" id="PF01047">
    <property type="entry name" value="MarR"/>
    <property type="match status" value="1"/>
</dbReference>
<protein>
    <recommendedName>
        <fullName evidence="1">HTH marR-type domain-containing protein</fullName>
    </recommendedName>
</protein>
<feature type="domain" description="HTH marR-type" evidence="1">
    <location>
        <begin position="23"/>
        <end position="123"/>
    </location>
</feature>
<organism evidence="2 3">
    <name type="scientific">Desulfosarcina alkanivorans</name>
    <dbReference type="NCBI Taxonomy" id="571177"/>
    <lineage>
        <taxon>Bacteria</taxon>
        <taxon>Pseudomonadati</taxon>
        <taxon>Thermodesulfobacteriota</taxon>
        <taxon>Desulfobacteria</taxon>
        <taxon>Desulfobacterales</taxon>
        <taxon>Desulfosarcinaceae</taxon>
        <taxon>Desulfosarcina</taxon>
    </lineage>
</organism>
<dbReference type="InterPro" id="IPR036388">
    <property type="entry name" value="WH-like_DNA-bd_sf"/>
</dbReference>
<dbReference type="InterPro" id="IPR036390">
    <property type="entry name" value="WH_DNA-bd_sf"/>
</dbReference>
<dbReference type="AlphaFoldDB" id="A0A5K7YJC4"/>
<dbReference type="PANTHER" id="PTHR33164">
    <property type="entry name" value="TRANSCRIPTIONAL REGULATOR, MARR FAMILY"/>
    <property type="match status" value="1"/>
</dbReference>
<proteinExistence type="predicted"/>
<dbReference type="Proteomes" id="UP000427906">
    <property type="component" value="Chromosome"/>
</dbReference>
<dbReference type="SUPFAM" id="SSF46785">
    <property type="entry name" value="Winged helix' DNA-binding domain"/>
    <property type="match status" value="1"/>
</dbReference>
<dbReference type="GO" id="GO:0003700">
    <property type="term" value="F:DNA-binding transcription factor activity"/>
    <property type="evidence" value="ECO:0007669"/>
    <property type="project" value="InterPro"/>
</dbReference>
<dbReference type="InterPro" id="IPR000835">
    <property type="entry name" value="HTH_MarR-typ"/>
</dbReference>
<evidence type="ECO:0000313" key="3">
    <source>
        <dbReference type="Proteomes" id="UP000427906"/>
    </source>
</evidence>
<dbReference type="GO" id="GO:0006950">
    <property type="term" value="P:response to stress"/>
    <property type="evidence" value="ECO:0007669"/>
    <property type="project" value="TreeGrafter"/>
</dbReference>
<dbReference type="PANTHER" id="PTHR33164:SF43">
    <property type="entry name" value="HTH-TYPE TRANSCRIPTIONAL REPRESSOR YETL"/>
    <property type="match status" value="1"/>
</dbReference>
<reference evidence="2 3" key="1">
    <citation type="submission" date="2019-11" db="EMBL/GenBank/DDBJ databases">
        <title>Comparative genomics of hydrocarbon-degrading Desulfosarcina strains.</title>
        <authorList>
            <person name="Watanabe M."/>
            <person name="Kojima H."/>
            <person name="Fukui M."/>
        </authorList>
    </citation>
    <scope>NUCLEOTIDE SEQUENCE [LARGE SCALE GENOMIC DNA]</scope>
    <source>
        <strain evidence="2 3">PL12</strain>
    </source>
</reference>
<accession>A0A5K7YJC4</accession>
<dbReference type="InterPro" id="IPR039422">
    <property type="entry name" value="MarR/SlyA-like"/>
</dbReference>